<protein>
    <recommendedName>
        <fullName evidence="3">F-box domain-containing protein</fullName>
    </recommendedName>
</protein>
<gene>
    <name evidence="1" type="ORF">MSAN_02117500</name>
</gene>
<dbReference type="AlphaFoldDB" id="A0A8H6XIC2"/>
<reference evidence="1" key="1">
    <citation type="submission" date="2020-05" db="EMBL/GenBank/DDBJ databases">
        <title>Mycena genomes resolve the evolution of fungal bioluminescence.</title>
        <authorList>
            <person name="Tsai I.J."/>
        </authorList>
    </citation>
    <scope>NUCLEOTIDE SEQUENCE</scope>
    <source>
        <strain evidence="1">160909Yilan</strain>
    </source>
</reference>
<evidence type="ECO:0000313" key="1">
    <source>
        <dbReference type="EMBL" id="KAF7340880.1"/>
    </source>
</evidence>
<comment type="caution">
    <text evidence="1">The sequence shown here is derived from an EMBL/GenBank/DDBJ whole genome shotgun (WGS) entry which is preliminary data.</text>
</comment>
<keyword evidence="2" id="KW-1185">Reference proteome</keyword>
<dbReference type="OrthoDB" id="2852950at2759"/>
<dbReference type="InterPro" id="IPR032675">
    <property type="entry name" value="LRR_dom_sf"/>
</dbReference>
<sequence>MDISCWLPNEVLVHIIQHSGKADQATLCRLSKLFQDLCLPVLYRAVKIKGPHSIASFCSGIIENPPRADAVRSVNLQVHHSNYSDIHRDLILATLKLMSKLEYLSLSRFLLDDYHNRILLEECNFPQLISCYLWLPSNRGRHFPIPLSDWTTSFLIRHPTLKQVHLHSDSRMVVSQSPRVSLPNLEFYAGHAAFILGIDAIRLKETQLTWFDADHADVDKIIARLSSMTNADLPFISSHRYSGDDYSQIMISVSTHMPHTRTLRVHRSFRTYVSEVNHDSIRVITECLPKFTKLVYLAMDWESYLNKAENWSAVERLIEVCPTLEACCSNHDVWRKVNGRWEECELEEFEVLAKPPDPTDR</sequence>
<dbReference type="Proteomes" id="UP000623467">
    <property type="component" value="Unassembled WGS sequence"/>
</dbReference>
<dbReference type="Gene3D" id="3.80.10.10">
    <property type="entry name" value="Ribonuclease Inhibitor"/>
    <property type="match status" value="1"/>
</dbReference>
<proteinExistence type="predicted"/>
<name>A0A8H6XIC2_9AGAR</name>
<accession>A0A8H6XIC2</accession>
<evidence type="ECO:0008006" key="3">
    <source>
        <dbReference type="Google" id="ProtNLM"/>
    </source>
</evidence>
<dbReference type="EMBL" id="JACAZH010000029">
    <property type="protein sequence ID" value="KAF7340880.1"/>
    <property type="molecule type" value="Genomic_DNA"/>
</dbReference>
<organism evidence="1 2">
    <name type="scientific">Mycena sanguinolenta</name>
    <dbReference type="NCBI Taxonomy" id="230812"/>
    <lineage>
        <taxon>Eukaryota</taxon>
        <taxon>Fungi</taxon>
        <taxon>Dikarya</taxon>
        <taxon>Basidiomycota</taxon>
        <taxon>Agaricomycotina</taxon>
        <taxon>Agaricomycetes</taxon>
        <taxon>Agaricomycetidae</taxon>
        <taxon>Agaricales</taxon>
        <taxon>Marasmiineae</taxon>
        <taxon>Mycenaceae</taxon>
        <taxon>Mycena</taxon>
    </lineage>
</organism>
<evidence type="ECO:0000313" key="2">
    <source>
        <dbReference type="Proteomes" id="UP000623467"/>
    </source>
</evidence>